<reference evidence="3" key="1">
    <citation type="submission" date="2016-08" db="EMBL/GenBank/DDBJ databases">
        <authorList>
            <person name="Varghese N."/>
            <person name="Submissions Spin"/>
        </authorList>
    </citation>
    <scope>NUCLEOTIDE SEQUENCE [LARGE SCALE GENOMIC DNA]</scope>
    <source>
        <strain evidence="3">R-53248</strain>
    </source>
</reference>
<accession>A0A1C3YR46</accession>
<dbReference type="STRING" id="1798182.GA0061081_10168"/>
<dbReference type="OrthoDB" id="7065799at2"/>
<keyword evidence="1" id="KW-0812">Transmembrane</keyword>
<dbReference type="InterPro" id="IPR045584">
    <property type="entry name" value="Pilin-like"/>
</dbReference>
<dbReference type="AlphaFoldDB" id="A0A1C3YR46"/>
<dbReference type="NCBIfam" id="TIGR02532">
    <property type="entry name" value="IV_pilin_GFxxxE"/>
    <property type="match status" value="1"/>
</dbReference>
<protein>
    <submittedName>
        <fullName evidence="2">Prepilin peptidase dependent protein A</fullName>
    </submittedName>
</protein>
<dbReference type="SUPFAM" id="SSF54523">
    <property type="entry name" value="Pili subunits"/>
    <property type="match status" value="1"/>
</dbReference>
<sequence>MYHKSRTKNNQLFYSNILYNHCDIYQDNIMQDLGFSLLELLITICISAILAAIGIQHWKEQQLRNELASTTKQLAYFIYEVQIKASSKNENYIIHQFTSPWCITITHDEKPTSCSEGVLYFMKPDNSVEISELSNNKNALIVGRRNLAQTMSFQLQNEIGTSKVLVSLLGRIRFCAENTYIAGLPPC</sequence>
<dbReference type="Gene3D" id="3.30.700.10">
    <property type="entry name" value="Glycoprotein, Type 4 Pilin"/>
    <property type="match status" value="1"/>
</dbReference>
<name>A0A1C3YR46_9GAMM</name>
<proteinExistence type="predicted"/>
<dbReference type="InterPro" id="IPR012902">
    <property type="entry name" value="N_methyl_site"/>
</dbReference>
<gene>
    <name evidence="2" type="ORF">GA0061081_10168</name>
</gene>
<keyword evidence="1" id="KW-0472">Membrane</keyword>
<evidence type="ECO:0000313" key="3">
    <source>
        <dbReference type="Proteomes" id="UP000199670"/>
    </source>
</evidence>
<keyword evidence="3" id="KW-1185">Reference proteome</keyword>
<dbReference type="EMBL" id="FMAQ01000001">
    <property type="protein sequence ID" value="SCB72539.1"/>
    <property type="molecule type" value="Genomic_DNA"/>
</dbReference>
<organism evidence="2 3">
    <name type="scientific">Gilliamella bombicola</name>
    <dbReference type="NCBI Taxonomy" id="1798182"/>
    <lineage>
        <taxon>Bacteria</taxon>
        <taxon>Pseudomonadati</taxon>
        <taxon>Pseudomonadota</taxon>
        <taxon>Gammaproteobacteria</taxon>
        <taxon>Orbales</taxon>
        <taxon>Orbaceae</taxon>
        <taxon>Gilliamella</taxon>
    </lineage>
</organism>
<evidence type="ECO:0000313" key="2">
    <source>
        <dbReference type="EMBL" id="SCB72539.1"/>
    </source>
</evidence>
<evidence type="ECO:0000256" key="1">
    <source>
        <dbReference type="SAM" id="Phobius"/>
    </source>
</evidence>
<feature type="transmembrane region" description="Helical" evidence="1">
    <location>
        <begin position="33"/>
        <end position="55"/>
    </location>
</feature>
<keyword evidence="1" id="KW-1133">Transmembrane helix</keyword>
<dbReference type="Proteomes" id="UP000199670">
    <property type="component" value="Unassembled WGS sequence"/>
</dbReference>